<evidence type="ECO:0000313" key="2">
    <source>
        <dbReference type="EMBL" id="RDI23329.1"/>
    </source>
</evidence>
<keyword evidence="3" id="KW-1185">Reference proteome</keyword>
<dbReference type="SUPFAM" id="SSF53850">
    <property type="entry name" value="Periplasmic binding protein-like II"/>
    <property type="match status" value="1"/>
</dbReference>
<dbReference type="GO" id="GO:0030976">
    <property type="term" value="F:thiamine pyrophosphate binding"/>
    <property type="evidence" value="ECO:0007669"/>
    <property type="project" value="TreeGrafter"/>
</dbReference>
<proteinExistence type="predicted"/>
<dbReference type="RefSeq" id="WP_114803411.1">
    <property type="nucleotide sequence ID" value="NZ_QQAV01000006.1"/>
</dbReference>
<keyword evidence="1" id="KW-0732">Signal</keyword>
<gene>
    <name evidence="2" type="ORF">DFR41_10631</name>
</gene>
<dbReference type="EMBL" id="QQAV01000006">
    <property type="protein sequence ID" value="RDI23329.1"/>
    <property type="molecule type" value="Genomic_DNA"/>
</dbReference>
<dbReference type="PANTHER" id="PTHR30006:SF2">
    <property type="entry name" value="ABC TRANSPORTER SUBSTRATE-BINDING PROTEIN"/>
    <property type="match status" value="1"/>
</dbReference>
<evidence type="ECO:0000313" key="3">
    <source>
        <dbReference type="Proteomes" id="UP000255265"/>
    </source>
</evidence>
<dbReference type="PANTHER" id="PTHR30006">
    <property type="entry name" value="THIAMINE-BINDING PERIPLASMIC PROTEIN-RELATED"/>
    <property type="match status" value="1"/>
</dbReference>
<comment type="caution">
    <text evidence="2">The sequence shown here is derived from an EMBL/GenBank/DDBJ whole genome shotgun (WGS) entry which is preliminary data.</text>
</comment>
<accession>A0A370FG26</accession>
<dbReference type="AlphaFoldDB" id="A0A370FG26"/>
<dbReference type="Gene3D" id="3.40.190.10">
    <property type="entry name" value="Periplasmic binding protein-like II"/>
    <property type="match status" value="2"/>
</dbReference>
<sequence>MSLLLSRRRLLQGAAGAGAVQLAGHAGLALAQGKSISATTYPGAWESAHRSILLPAFTKATGASVSLVPSLAVDTVSKVAASKANPPYDVIILDEGPYLAALSQDIFEKIPADKMPYLKDVPAKLVDPRGLGVFVSGQIIGIAYNTEKIKTPPKSWNDLLKPEFKGRVGLAGMGSTLMSAWMVEMARLNGGSEENMEPAFQFVKKLLPNVSAVASNPGSLATLFQQGQIDISVHYNNNVGDLQAKGVPVALAKPDTGWIHIKSVMHIVKNSKNPDLAAAYINAALSPEVQTKMAAEPYFVAPVSTKAQFSPGLQAYAKNMAEIEQMNGVDWAKLNPRRGEYIDRFNREIKV</sequence>
<dbReference type="GO" id="GO:0015888">
    <property type="term" value="P:thiamine transport"/>
    <property type="evidence" value="ECO:0007669"/>
    <property type="project" value="TreeGrafter"/>
</dbReference>
<dbReference type="GO" id="GO:0030288">
    <property type="term" value="C:outer membrane-bounded periplasmic space"/>
    <property type="evidence" value="ECO:0007669"/>
    <property type="project" value="TreeGrafter"/>
</dbReference>
<dbReference type="CDD" id="cd13589">
    <property type="entry name" value="PBP2_polyamine_RpCGA009"/>
    <property type="match status" value="1"/>
</dbReference>
<dbReference type="STRING" id="433924.NS331_09325"/>
<evidence type="ECO:0000256" key="1">
    <source>
        <dbReference type="ARBA" id="ARBA00022729"/>
    </source>
</evidence>
<dbReference type="OrthoDB" id="9155688at2"/>
<dbReference type="Pfam" id="PF13343">
    <property type="entry name" value="SBP_bac_6"/>
    <property type="match status" value="1"/>
</dbReference>
<organism evidence="2 3">
    <name type="scientific">Pseudacidovorax intermedius</name>
    <dbReference type="NCBI Taxonomy" id="433924"/>
    <lineage>
        <taxon>Bacteria</taxon>
        <taxon>Pseudomonadati</taxon>
        <taxon>Pseudomonadota</taxon>
        <taxon>Betaproteobacteria</taxon>
        <taxon>Burkholderiales</taxon>
        <taxon>Comamonadaceae</taxon>
        <taxon>Pseudacidovorax</taxon>
    </lineage>
</organism>
<dbReference type="Proteomes" id="UP000255265">
    <property type="component" value="Unassembled WGS sequence"/>
</dbReference>
<protein>
    <submittedName>
        <fullName evidence="2">Putative spermidine/putrescine transport system substrate-binding protein</fullName>
    </submittedName>
</protein>
<reference evidence="2 3" key="1">
    <citation type="submission" date="2018-07" db="EMBL/GenBank/DDBJ databases">
        <title>Genomic Encyclopedia of Type Strains, Phase IV (KMG-IV): sequencing the most valuable type-strain genomes for metagenomic binning, comparative biology and taxonomic classification.</title>
        <authorList>
            <person name="Goeker M."/>
        </authorList>
    </citation>
    <scope>NUCLEOTIDE SEQUENCE [LARGE SCALE GENOMIC DNA]</scope>
    <source>
        <strain evidence="2 3">DSM 21352</strain>
    </source>
</reference>
<name>A0A370FG26_9BURK</name>
<dbReference type="GO" id="GO:0030975">
    <property type="term" value="F:thiamine binding"/>
    <property type="evidence" value="ECO:0007669"/>
    <property type="project" value="TreeGrafter"/>
</dbReference>
<dbReference type="InterPro" id="IPR006311">
    <property type="entry name" value="TAT_signal"/>
</dbReference>
<dbReference type="PROSITE" id="PS51318">
    <property type="entry name" value="TAT"/>
    <property type="match status" value="1"/>
</dbReference>